<feature type="domain" description="FAD-dependent oxidoreductase 2 FAD-binding" evidence="4">
    <location>
        <begin position="33"/>
        <end position="69"/>
    </location>
</feature>
<accession>A0AAD7HND9</accession>
<evidence type="ECO:0000313" key="5">
    <source>
        <dbReference type="EMBL" id="KAJ7723834.1"/>
    </source>
</evidence>
<dbReference type="Pfam" id="PF00890">
    <property type="entry name" value="FAD_binding_2"/>
    <property type="match status" value="1"/>
</dbReference>
<dbReference type="InterPro" id="IPR003953">
    <property type="entry name" value="FAD-dep_OxRdtase_2_FAD-bd"/>
</dbReference>
<protein>
    <recommendedName>
        <fullName evidence="4">FAD-dependent oxidoreductase 2 FAD-binding domain-containing protein</fullName>
    </recommendedName>
</protein>
<feature type="signal peptide" evidence="3">
    <location>
        <begin position="1"/>
        <end position="21"/>
    </location>
</feature>
<name>A0AAD7HND9_9AGAR</name>
<evidence type="ECO:0000259" key="4">
    <source>
        <dbReference type="Pfam" id="PF00890"/>
    </source>
</evidence>
<keyword evidence="2" id="KW-0560">Oxidoreductase</keyword>
<comment type="caution">
    <text evidence="5">The sequence shown here is derived from an EMBL/GenBank/DDBJ whole genome shotgun (WGS) entry which is preliminary data.</text>
</comment>
<dbReference type="GO" id="GO:0016491">
    <property type="term" value="F:oxidoreductase activity"/>
    <property type="evidence" value="ECO:0007669"/>
    <property type="project" value="UniProtKB-KW"/>
</dbReference>
<evidence type="ECO:0000313" key="6">
    <source>
        <dbReference type="Proteomes" id="UP001215280"/>
    </source>
</evidence>
<evidence type="ECO:0000256" key="1">
    <source>
        <dbReference type="ARBA" id="ARBA00022630"/>
    </source>
</evidence>
<sequence>MAASMLLFFLASASLLVNVPASLPPDYTTVSCDVVVIGGGLSGTYAAVNLLAHGQSAAVLEQQGRLGCHVEMYIDPATGAPSNIGVIDYYKNSINQAYFSLLGVPTAPVPQTATGEVYLDLATRETVSKFDAEAQIDSFLPTVLAYTTYVNATYPYLTLSYENLTYPIPDELLEPFTVFAARHNFTAMLQFYESLTQNIGNLWQLPMYHGIHSLNPKLVEFTFAGFINAASGNNQDIYTAVATYLGAQNVFLNSTVLGVPSGGYFGLEEGDSDTSGLCVLSTSPSSSGNQTTLVKACKLLVAILPSLASLT</sequence>
<feature type="chain" id="PRO_5042204755" description="FAD-dependent oxidoreductase 2 FAD-binding domain-containing protein" evidence="3">
    <location>
        <begin position="22"/>
        <end position="311"/>
    </location>
</feature>
<organism evidence="5 6">
    <name type="scientific">Mycena maculata</name>
    <dbReference type="NCBI Taxonomy" id="230809"/>
    <lineage>
        <taxon>Eukaryota</taxon>
        <taxon>Fungi</taxon>
        <taxon>Dikarya</taxon>
        <taxon>Basidiomycota</taxon>
        <taxon>Agaricomycotina</taxon>
        <taxon>Agaricomycetes</taxon>
        <taxon>Agaricomycetidae</taxon>
        <taxon>Agaricales</taxon>
        <taxon>Marasmiineae</taxon>
        <taxon>Mycenaceae</taxon>
        <taxon>Mycena</taxon>
    </lineage>
</organism>
<keyword evidence="6" id="KW-1185">Reference proteome</keyword>
<gene>
    <name evidence="5" type="ORF">DFH07DRAFT_1005060</name>
</gene>
<dbReference type="Proteomes" id="UP001215280">
    <property type="component" value="Unassembled WGS sequence"/>
</dbReference>
<dbReference type="SUPFAM" id="SSF51905">
    <property type="entry name" value="FAD/NAD(P)-binding domain"/>
    <property type="match status" value="1"/>
</dbReference>
<keyword evidence="3" id="KW-0732">Signal</keyword>
<dbReference type="EMBL" id="JARJLG010000243">
    <property type="protein sequence ID" value="KAJ7723834.1"/>
    <property type="molecule type" value="Genomic_DNA"/>
</dbReference>
<dbReference type="InterPro" id="IPR036188">
    <property type="entry name" value="FAD/NAD-bd_sf"/>
</dbReference>
<dbReference type="Gene3D" id="3.50.50.60">
    <property type="entry name" value="FAD/NAD(P)-binding domain"/>
    <property type="match status" value="1"/>
</dbReference>
<evidence type="ECO:0000256" key="3">
    <source>
        <dbReference type="SAM" id="SignalP"/>
    </source>
</evidence>
<dbReference type="AlphaFoldDB" id="A0AAD7HND9"/>
<evidence type="ECO:0000256" key="2">
    <source>
        <dbReference type="ARBA" id="ARBA00023002"/>
    </source>
</evidence>
<proteinExistence type="predicted"/>
<reference evidence="5" key="1">
    <citation type="submission" date="2023-03" db="EMBL/GenBank/DDBJ databases">
        <title>Massive genome expansion in bonnet fungi (Mycena s.s.) driven by repeated elements and novel gene families across ecological guilds.</title>
        <authorList>
            <consortium name="Lawrence Berkeley National Laboratory"/>
            <person name="Harder C.B."/>
            <person name="Miyauchi S."/>
            <person name="Viragh M."/>
            <person name="Kuo A."/>
            <person name="Thoen E."/>
            <person name="Andreopoulos B."/>
            <person name="Lu D."/>
            <person name="Skrede I."/>
            <person name="Drula E."/>
            <person name="Henrissat B."/>
            <person name="Morin E."/>
            <person name="Kohler A."/>
            <person name="Barry K."/>
            <person name="LaButti K."/>
            <person name="Morin E."/>
            <person name="Salamov A."/>
            <person name="Lipzen A."/>
            <person name="Mereny Z."/>
            <person name="Hegedus B."/>
            <person name="Baldrian P."/>
            <person name="Stursova M."/>
            <person name="Weitz H."/>
            <person name="Taylor A."/>
            <person name="Grigoriev I.V."/>
            <person name="Nagy L.G."/>
            <person name="Martin F."/>
            <person name="Kauserud H."/>
        </authorList>
    </citation>
    <scope>NUCLEOTIDE SEQUENCE</scope>
    <source>
        <strain evidence="5">CBHHK188m</strain>
    </source>
</reference>
<keyword evidence="1" id="KW-0285">Flavoprotein</keyword>